<keyword evidence="8" id="KW-0503">Monooxygenase</keyword>
<comment type="cofactor">
    <cofactor evidence="1">
        <name>heme</name>
        <dbReference type="ChEBI" id="CHEBI:30413"/>
    </cofactor>
</comment>
<evidence type="ECO:0000256" key="5">
    <source>
        <dbReference type="ARBA" id="ARBA00022723"/>
    </source>
</evidence>
<dbReference type="SUPFAM" id="SSF48264">
    <property type="entry name" value="Cytochrome P450"/>
    <property type="match status" value="1"/>
</dbReference>
<evidence type="ECO:0000313" key="11">
    <source>
        <dbReference type="Proteomes" id="UP001374584"/>
    </source>
</evidence>
<comment type="subcellular location">
    <subcellularLocation>
        <location evidence="2">Membrane</location>
    </subcellularLocation>
</comment>
<proteinExistence type="inferred from homology"/>
<evidence type="ECO:0000256" key="6">
    <source>
        <dbReference type="ARBA" id="ARBA00023002"/>
    </source>
</evidence>
<dbReference type="PANTHER" id="PTHR47943:SF8">
    <property type="entry name" value="CYTOCHROME P450"/>
    <property type="match status" value="1"/>
</dbReference>
<keyword evidence="5" id="KW-0479">Metal-binding</keyword>
<dbReference type="InterPro" id="IPR036396">
    <property type="entry name" value="Cyt_P450_sf"/>
</dbReference>
<keyword evidence="7" id="KW-0408">Iron</keyword>
<name>A0AAN9QUY3_PHACN</name>
<evidence type="ECO:0000256" key="3">
    <source>
        <dbReference type="ARBA" id="ARBA00010617"/>
    </source>
</evidence>
<evidence type="ECO:0000256" key="8">
    <source>
        <dbReference type="ARBA" id="ARBA00023033"/>
    </source>
</evidence>
<organism evidence="10 11">
    <name type="scientific">Phaseolus coccineus</name>
    <name type="common">Scarlet runner bean</name>
    <name type="synonym">Phaseolus multiflorus</name>
    <dbReference type="NCBI Taxonomy" id="3886"/>
    <lineage>
        <taxon>Eukaryota</taxon>
        <taxon>Viridiplantae</taxon>
        <taxon>Streptophyta</taxon>
        <taxon>Embryophyta</taxon>
        <taxon>Tracheophyta</taxon>
        <taxon>Spermatophyta</taxon>
        <taxon>Magnoliopsida</taxon>
        <taxon>eudicotyledons</taxon>
        <taxon>Gunneridae</taxon>
        <taxon>Pentapetalae</taxon>
        <taxon>rosids</taxon>
        <taxon>fabids</taxon>
        <taxon>Fabales</taxon>
        <taxon>Fabaceae</taxon>
        <taxon>Papilionoideae</taxon>
        <taxon>50 kb inversion clade</taxon>
        <taxon>NPAAA clade</taxon>
        <taxon>indigoferoid/millettioid clade</taxon>
        <taxon>Phaseoleae</taxon>
        <taxon>Phaseolus</taxon>
    </lineage>
</organism>
<dbReference type="GO" id="GO:0004497">
    <property type="term" value="F:monooxygenase activity"/>
    <property type="evidence" value="ECO:0007669"/>
    <property type="project" value="UniProtKB-KW"/>
</dbReference>
<dbReference type="GO" id="GO:0020037">
    <property type="term" value="F:heme binding"/>
    <property type="evidence" value="ECO:0007669"/>
    <property type="project" value="InterPro"/>
</dbReference>
<dbReference type="EMBL" id="JAYMYR010000008">
    <property type="protein sequence ID" value="KAK7348544.1"/>
    <property type="molecule type" value="Genomic_DNA"/>
</dbReference>
<keyword evidence="4" id="KW-0349">Heme</keyword>
<dbReference type="GO" id="GO:0005506">
    <property type="term" value="F:iron ion binding"/>
    <property type="evidence" value="ECO:0007669"/>
    <property type="project" value="InterPro"/>
</dbReference>
<dbReference type="PANTHER" id="PTHR47943">
    <property type="entry name" value="CYTOCHROME P450 93A3-LIKE"/>
    <property type="match status" value="1"/>
</dbReference>
<keyword evidence="9" id="KW-0472">Membrane</keyword>
<keyword evidence="11" id="KW-1185">Reference proteome</keyword>
<evidence type="ECO:0000256" key="4">
    <source>
        <dbReference type="ARBA" id="ARBA00022617"/>
    </source>
</evidence>
<sequence>MTSNSITDPNLDPQTTTRTKALLSSLSHMAFIGASSKNCVTQLLSTTYVACFRHIRQQEIEKLLKSLLESSSEGGDTNFSRELVALTNNILCQMAISTTYLDNVK</sequence>
<reference evidence="10 11" key="1">
    <citation type="submission" date="2024-01" db="EMBL/GenBank/DDBJ databases">
        <title>The genomes of 5 underutilized Papilionoideae crops provide insights into root nodulation and disease resistanc.</title>
        <authorList>
            <person name="Jiang F."/>
        </authorList>
    </citation>
    <scope>NUCLEOTIDE SEQUENCE [LARGE SCALE GENOMIC DNA]</scope>
    <source>
        <strain evidence="10">JINMINGXINNONG_FW02</strain>
        <tissue evidence="10">Leaves</tissue>
    </source>
</reference>
<comment type="caution">
    <text evidence="10">The sequence shown here is derived from an EMBL/GenBank/DDBJ whole genome shotgun (WGS) entry which is preliminary data.</text>
</comment>
<evidence type="ECO:0000256" key="7">
    <source>
        <dbReference type="ARBA" id="ARBA00023004"/>
    </source>
</evidence>
<protein>
    <submittedName>
        <fullName evidence="10">Uncharacterized protein</fullName>
    </submittedName>
</protein>
<evidence type="ECO:0000256" key="9">
    <source>
        <dbReference type="ARBA" id="ARBA00023136"/>
    </source>
</evidence>
<evidence type="ECO:0000256" key="2">
    <source>
        <dbReference type="ARBA" id="ARBA00004370"/>
    </source>
</evidence>
<gene>
    <name evidence="10" type="ORF">VNO80_23102</name>
</gene>
<dbReference type="GO" id="GO:0016020">
    <property type="term" value="C:membrane"/>
    <property type="evidence" value="ECO:0007669"/>
    <property type="project" value="UniProtKB-SubCell"/>
</dbReference>
<keyword evidence="6" id="KW-0560">Oxidoreductase</keyword>
<accession>A0AAN9QUY3</accession>
<dbReference type="GO" id="GO:0016705">
    <property type="term" value="F:oxidoreductase activity, acting on paired donors, with incorporation or reduction of molecular oxygen"/>
    <property type="evidence" value="ECO:0007669"/>
    <property type="project" value="InterPro"/>
</dbReference>
<comment type="similarity">
    <text evidence="3">Belongs to the cytochrome P450 family.</text>
</comment>
<dbReference type="Proteomes" id="UP001374584">
    <property type="component" value="Unassembled WGS sequence"/>
</dbReference>
<evidence type="ECO:0000256" key="1">
    <source>
        <dbReference type="ARBA" id="ARBA00001971"/>
    </source>
</evidence>
<evidence type="ECO:0000313" key="10">
    <source>
        <dbReference type="EMBL" id="KAK7348544.1"/>
    </source>
</evidence>
<dbReference type="AlphaFoldDB" id="A0AAN9QUY3"/>